<evidence type="ECO:0000313" key="2">
    <source>
        <dbReference type="EMBL" id="KKR32941.1"/>
    </source>
</evidence>
<keyword evidence="1" id="KW-0812">Transmembrane</keyword>
<reference evidence="2 3" key="1">
    <citation type="journal article" date="2015" name="Nature">
        <title>rRNA introns, odd ribosomes, and small enigmatic genomes across a large radiation of phyla.</title>
        <authorList>
            <person name="Brown C.T."/>
            <person name="Hug L.A."/>
            <person name="Thomas B.C."/>
            <person name="Sharon I."/>
            <person name="Castelle C.J."/>
            <person name="Singh A."/>
            <person name="Wilkins M.J."/>
            <person name="Williams K.H."/>
            <person name="Banfield J.F."/>
        </authorList>
    </citation>
    <scope>NUCLEOTIDE SEQUENCE [LARGE SCALE GENOMIC DNA]</scope>
</reference>
<feature type="transmembrane region" description="Helical" evidence="1">
    <location>
        <begin position="12"/>
        <end position="35"/>
    </location>
</feature>
<proteinExistence type="predicted"/>
<feature type="transmembrane region" description="Helical" evidence="1">
    <location>
        <begin position="41"/>
        <end position="61"/>
    </location>
</feature>
<sequence>MINFAKQIKNKFNGVICTLTSTGIMLLLLGVIIVWGPDIMVRLALGTFIILVAYMFFYLAYKFFSVKKDIEKFFKI</sequence>
<comment type="caution">
    <text evidence="2">The sequence shown here is derived from an EMBL/GenBank/DDBJ whole genome shotgun (WGS) entry which is preliminary data.</text>
</comment>
<gene>
    <name evidence="2" type="ORF">UT64_C0018G0004</name>
</gene>
<dbReference type="Proteomes" id="UP000034137">
    <property type="component" value="Unassembled WGS sequence"/>
</dbReference>
<organism evidence="2 3">
    <name type="scientific">Candidatus Falkowbacteria bacterium GW2011_GWF2_39_8</name>
    <dbReference type="NCBI Taxonomy" id="1618642"/>
    <lineage>
        <taxon>Bacteria</taxon>
        <taxon>Candidatus Falkowiibacteriota</taxon>
    </lineage>
</organism>
<keyword evidence="1" id="KW-0472">Membrane</keyword>
<accession>A0A0G0Q6G5</accession>
<dbReference type="EMBL" id="LBXO01000018">
    <property type="protein sequence ID" value="KKR32941.1"/>
    <property type="molecule type" value="Genomic_DNA"/>
</dbReference>
<protein>
    <submittedName>
        <fullName evidence="2">Uncharacterized protein</fullName>
    </submittedName>
</protein>
<dbReference type="AlphaFoldDB" id="A0A0G0Q6G5"/>
<evidence type="ECO:0000313" key="3">
    <source>
        <dbReference type="Proteomes" id="UP000034137"/>
    </source>
</evidence>
<name>A0A0G0Q6G5_9BACT</name>
<keyword evidence="1" id="KW-1133">Transmembrane helix</keyword>
<evidence type="ECO:0000256" key="1">
    <source>
        <dbReference type="SAM" id="Phobius"/>
    </source>
</evidence>